<comment type="caution">
    <text evidence="1">The sequence shown here is derived from an EMBL/GenBank/DDBJ whole genome shotgun (WGS) entry which is preliminary data.</text>
</comment>
<dbReference type="InterPro" id="IPR019734">
    <property type="entry name" value="TPR_rpt"/>
</dbReference>
<dbReference type="SMART" id="SM00028">
    <property type="entry name" value="TPR"/>
    <property type="match status" value="5"/>
</dbReference>
<accession>A0A5J4ZA58</accession>
<dbReference type="EMBL" id="VRMN01000001">
    <property type="protein sequence ID" value="KAA8499968.1"/>
    <property type="molecule type" value="Genomic_DNA"/>
</dbReference>
<dbReference type="PANTHER" id="PTHR44917">
    <property type="entry name" value="PROTEIN HIGH CHLOROPHYLL FLUORESCENT 107"/>
    <property type="match status" value="1"/>
</dbReference>
<keyword evidence="2" id="KW-1185">Reference proteome</keyword>
<dbReference type="GO" id="GO:0006417">
    <property type="term" value="P:regulation of translation"/>
    <property type="evidence" value="ECO:0007669"/>
    <property type="project" value="TreeGrafter"/>
</dbReference>
<organism evidence="1 2">
    <name type="scientific">Porphyridium purpureum</name>
    <name type="common">Red alga</name>
    <name type="synonym">Porphyridium cruentum</name>
    <dbReference type="NCBI Taxonomy" id="35688"/>
    <lineage>
        <taxon>Eukaryota</taxon>
        <taxon>Rhodophyta</taxon>
        <taxon>Bangiophyceae</taxon>
        <taxon>Porphyridiales</taxon>
        <taxon>Porphyridiaceae</taxon>
        <taxon>Porphyridium</taxon>
    </lineage>
</organism>
<gene>
    <name evidence="1" type="ORF">FVE85_7553</name>
</gene>
<sequence length="345" mass="39092">MMEGKRGPRESLQVLKRALRADPENPKLFQTAAKLALRSRSYRAAVRYLQRGIEVASDGSAQASLLAIWAQVELALENEAGARQLFRDALRVDKRCTRAYVGWARMEIRSGAYERASRLLSACVLRGGGMQSARVMQTAGYFEMLQGAYGRARECFERAVALSASEAVPSIFGFLMYARMEAYLGNDARAREVLTLASERFQRHSRPEMLLALLALRRDDLEAAKLHASRALARQPKKTVLWTLLGQIECRLGNVSRARAIFIRACEQNRSDWYVRHCWSALEWDQPQPNVSLASSLCKQSFALRDQIRFDFCPLTCAINDHPDQYLFRKLIIFPVSRTLSPAKQ</sequence>
<reference evidence="2" key="1">
    <citation type="journal article" date="2019" name="Nat. Commun.">
        <title>Expansion of phycobilisome linker gene families in mesophilic red algae.</title>
        <authorList>
            <person name="Lee J."/>
            <person name="Kim D."/>
            <person name="Bhattacharya D."/>
            <person name="Yoon H.S."/>
        </authorList>
    </citation>
    <scope>NUCLEOTIDE SEQUENCE [LARGE SCALE GENOMIC DNA]</scope>
    <source>
        <strain evidence="2">CCMP 1328</strain>
    </source>
</reference>
<dbReference type="InterPro" id="IPR044624">
    <property type="entry name" value="Mbb1-like"/>
</dbReference>
<dbReference type="SMART" id="SM00386">
    <property type="entry name" value="HAT"/>
    <property type="match status" value="4"/>
</dbReference>
<protein>
    <submittedName>
        <fullName evidence="1">PsbB mRNA maturation factor Mbb1, chloroplastic</fullName>
    </submittedName>
</protein>
<dbReference type="AlphaFoldDB" id="A0A5J4ZA58"/>
<dbReference type="GO" id="GO:0003727">
    <property type="term" value="F:single-stranded RNA binding"/>
    <property type="evidence" value="ECO:0007669"/>
    <property type="project" value="TreeGrafter"/>
</dbReference>
<dbReference type="InterPro" id="IPR011990">
    <property type="entry name" value="TPR-like_helical_dom_sf"/>
</dbReference>
<evidence type="ECO:0000313" key="2">
    <source>
        <dbReference type="Proteomes" id="UP000324585"/>
    </source>
</evidence>
<dbReference type="GO" id="GO:0003729">
    <property type="term" value="F:mRNA binding"/>
    <property type="evidence" value="ECO:0007669"/>
    <property type="project" value="InterPro"/>
</dbReference>
<dbReference type="Gene3D" id="1.25.40.10">
    <property type="entry name" value="Tetratricopeptide repeat domain"/>
    <property type="match status" value="2"/>
</dbReference>
<dbReference type="Proteomes" id="UP000324585">
    <property type="component" value="Unassembled WGS sequence"/>
</dbReference>
<dbReference type="Pfam" id="PF13432">
    <property type="entry name" value="TPR_16"/>
    <property type="match status" value="1"/>
</dbReference>
<name>A0A5J4ZA58_PORPP</name>
<dbReference type="InterPro" id="IPR003107">
    <property type="entry name" value="HAT"/>
</dbReference>
<dbReference type="GO" id="GO:0006397">
    <property type="term" value="P:mRNA processing"/>
    <property type="evidence" value="ECO:0007669"/>
    <property type="project" value="InterPro"/>
</dbReference>
<dbReference type="SUPFAM" id="SSF48452">
    <property type="entry name" value="TPR-like"/>
    <property type="match status" value="1"/>
</dbReference>
<proteinExistence type="predicted"/>
<dbReference type="PANTHER" id="PTHR44917:SF1">
    <property type="entry name" value="PROTEIN HIGH CHLOROPHYLL FLUORESCENT 107"/>
    <property type="match status" value="1"/>
</dbReference>
<evidence type="ECO:0000313" key="1">
    <source>
        <dbReference type="EMBL" id="KAA8499968.1"/>
    </source>
</evidence>